<protein>
    <submittedName>
        <fullName evidence="3">RNI-like protein</fullName>
    </submittedName>
</protein>
<gene>
    <name evidence="3" type="ORF">SODALDRAFT_277414</name>
</gene>
<sequence>MESVVTFRPALPPLQTNVHRRDGSLGSPLELDLPTSPTATRKRASFISKKIRSFSISSRSSFDLSDNGDSRSGANTPPPRRVLQKTPTMNSSSIFRRISRRASKDSMASSQTSDESVKFASMTVLKHGPLKIDARLRKARADYLVLTDACLLVFSTVDAARSIFPTIGGAPPNRLSRSSTVSSLNHEAGPSEKRVEIPLGRIIEISNDEGLSPHFALDVWWSEAPPTVAWAHVKLLFGLPQERDLWMSDIRRAVRELLGTSSVPVGLIAPNVESRIRQIVAEEEPGYYGGPLGIFPVVQTLPSRANTESYDFGKKWRDAPSYYLLLGINMCYLVCVPKTSVHKLPEDLDMTYVAFGLTSLIRFRATLISHDDRFALGFRMPGESEKRLELASRWYREIVATFMKADRIVKPAWPQHLQHDIFKVQGLTPQLYLPLGEDFGGFRRTLEAYCATYGCESPEWTVSWKCQKQEYNPEFRLVRPRVAGGYTRFQLLAVFKALRYNDYFQSLSFRGVDFRPLCGWFDSPRFSDSVADVSRNGLVIDSVHRDILKAAPILSREIHAMAFSSGSIRKIDLTDVLSSWCDPSNVRSGVSIEQEIARPLFLLLKTRNTPLDTLLLGGNPLTTAEVDDLVSALAIPGTISHLDISRCRLDESSLEDIWDALQHQGLSMEVLNTSHNSGSIDYSVVRDSLVHFTSLRSLKIAGNCLGRYTDFLFYDETTTKWSLEELDLSDVRLSEETIRVLATYLSSPASQNLKSLHLNNCGINGSDVAMLFRSMGQNRELVCYVSGNPMETGGNDLASAVACNFGPKALFMDMIEYRDEVDFIKMIRALAVNKTISLLSLVGTATPGQVSEEACAAVSDLFATNTALRCLDFSGYSAKLDEGQLGLGFSRALAGLAQNRSLRHLRIRNQKLNMNVGDLASAISTNATLRTLDVHDNGFNLSNLTHMTRSLERNTSIHEFLPFSQHELDRAIRTSMESVEVATVKPGLRRRLSSKHAARPAGLGNDERMMLLQELRGAWTAKLDQIERILERNRVAAAAAKKALPRSSLGTGHGYGYGYGYGYGSHGIIDDLPTLFGGLATVDRGKKQAQTTEAAADSRKETEEGEEMTRPWTPPPPAESVGTAQGDSIGTAPHHVSGDKVLDSPVIDVTDLFSSLYTPPEWAVSDESP</sequence>
<dbReference type="Proteomes" id="UP000272025">
    <property type="component" value="Unassembled WGS sequence"/>
</dbReference>
<dbReference type="InterPro" id="IPR051279">
    <property type="entry name" value="PP1-Reg/Actin-Interact_Protein"/>
</dbReference>
<dbReference type="EMBL" id="ML119055">
    <property type="protein sequence ID" value="ROT38518.1"/>
    <property type="molecule type" value="Genomic_DNA"/>
</dbReference>
<feature type="region of interest" description="Disordered" evidence="1">
    <location>
        <begin position="59"/>
        <end position="90"/>
    </location>
</feature>
<dbReference type="Pfam" id="PF25353">
    <property type="entry name" value="PH_2nd_LRR"/>
    <property type="match status" value="1"/>
</dbReference>
<keyword evidence="4" id="KW-1185">Reference proteome</keyword>
<name>A0A3N2PVL0_SODAK</name>
<dbReference type="AlphaFoldDB" id="A0A3N2PVL0"/>
<dbReference type="PANTHER" id="PTHR24112">
    <property type="entry name" value="LEUCINE-RICH REPEAT, ISOFORM F-RELATED"/>
    <property type="match status" value="1"/>
</dbReference>
<evidence type="ECO:0000313" key="4">
    <source>
        <dbReference type="Proteomes" id="UP000272025"/>
    </source>
</evidence>
<dbReference type="GO" id="GO:0005886">
    <property type="term" value="C:plasma membrane"/>
    <property type="evidence" value="ECO:0007669"/>
    <property type="project" value="TreeGrafter"/>
</dbReference>
<reference evidence="3 4" key="1">
    <citation type="journal article" date="2018" name="Mol. Ecol.">
        <title>The obligate alkalophilic soda-lake fungus Sodiomyces alkalinus has shifted to a protein diet.</title>
        <authorList>
            <person name="Grum-Grzhimaylo A.A."/>
            <person name="Falkoski D.L."/>
            <person name="van den Heuvel J."/>
            <person name="Valero-Jimenez C.A."/>
            <person name="Min B."/>
            <person name="Choi I.G."/>
            <person name="Lipzen A."/>
            <person name="Daum C.G."/>
            <person name="Aanen D.K."/>
            <person name="Tsang A."/>
            <person name="Henrissat B."/>
            <person name="Bilanenko E.N."/>
            <person name="de Vries R.P."/>
            <person name="van Kan J.A.L."/>
            <person name="Grigoriev I.V."/>
            <person name="Debets A.J.M."/>
        </authorList>
    </citation>
    <scope>NUCLEOTIDE SEQUENCE [LARGE SCALE GENOMIC DNA]</scope>
    <source>
        <strain evidence="3 4">F11</strain>
    </source>
</reference>
<dbReference type="PANTHER" id="PTHR24112:SF66">
    <property type="entry name" value="LEUCINE-RICH REPEAT, ISOFORM F"/>
    <property type="match status" value="1"/>
</dbReference>
<dbReference type="RefSeq" id="XP_028466324.1">
    <property type="nucleotide sequence ID" value="XM_028608062.1"/>
</dbReference>
<evidence type="ECO:0000256" key="1">
    <source>
        <dbReference type="SAM" id="MobiDB-lite"/>
    </source>
</evidence>
<feature type="domain" description="LRR-containing protein second PH" evidence="2">
    <location>
        <begin position="292"/>
        <end position="417"/>
    </location>
</feature>
<dbReference type="OrthoDB" id="120976at2759"/>
<dbReference type="Gene3D" id="3.80.10.10">
    <property type="entry name" value="Ribonuclease Inhibitor"/>
    <property type="match status" value="1"/>
</dbReference>
<dbReference type="GO" id="GO:0034315">
    <property type="term" value="P:regulation of Arp2/3 complex-mediated actin nucleation"/>
    <property type="evidence" value="ECO:0007669"/>
    <property type="project" value="TreeGrafter"/>
</dbReference>
<dbReference type="SUPFAM" id="SSF52047">
    <property type="entry name" value="RNI-like"/>
    <property type="match status" value="1"/>
</dbReference>
<dbReference type="InterPro" id="IPR032675">
    <property type="entry name" value="LRR_dom_sf"/>
</dbReference>
<evidence type="ECO:0000259" key="2">
    <source>
        <dbReference type="Pfam" id="PF25353"/>
    </source>
</evidence>
<evidence type="ECO:0000313" key="3">
    <source>
        <dbReference type="EMBL" id="ROT38518.1"/>
    </source>
</evidence>
<proteinExistence type="predicted"/>
<organism evidence="3 4">
    <name type="scientific">Sodiomyces alkalinus (strain CBS 110278 / VKM F-3762 / F11)</name>
    <name type="common">Alkaliphilic filamentous fungus</name>
    <dbReference type="NCBI Taxonomy" id="1314773"/>
    <lineage>
        <taxon>Eukaryota</taxon>
        <taxon>Fungi</taxon>
        <taxon>Dikarya</taxon>
        <taxon>Ascomycota</taxon>
        <taxon>Pezizomycotina</taxon>
        <taxon>Sordariomycetes</taxon>
        <taxon>Hypocreomycetidae</taxon>
        <taxon>Glomerellales</taxon>
        <taxon>Plectosphaerellaceae</taxon>
        <taxon>Sodiomyces</taxon>
    </lineage>
</organism>
<accession>A0A3N2PVL0</accession>
<feature type="region of interest" description="Disordered" evidence="1">
    <location>
        <begin position="1084"/>
        <end position="1141"/>
    </location>
</feature>
<dbReference type="InterPro" id="IPR057334">
    <property type="entry name" value="PH_2nd_LRR"/>
</dbReference>
<dbReference type="GeneID" id="39576540"/>
<feature type="region of interest" description="Disordered" evidence="1">
    <location>
        <begin position="14"/>
        <end position="44"/>
    </location>
</feature>
<dbReference type="SMART" id="SM00368">
    <property type="entry name" value="LRR_RI"/>
    <property type="match status" value="4"/>
</dbReference>
<dbReference type="STRING" id="1314773.A0A3N2PVL0"/>